<keyword evidence="2" id="KW-1185">Reference proteome</keyword>
<gene>
    <name evidence="1" type="ORF">LWC34_11235</name>
</gene>
<evidence type="ECO:0000313" key="1">
    <source>
        <dbReference type="EMBL" id="MCE7003397.1"/>
    </source>
</evidence>
<dbReference type="RefSeq" id="WP_233724925.1">
    <property type="nucleotide sequence ID" value="NZ_JAJVCN010000001.1"/>
</dbReference>
<evidence type="ECO:0000313" key="2">
    <source>
        <dbReference type="Proteomes" id="UP001521150"/>
    </source>
</evidence>
<sequence length="170" mass="17902">MLSIASLAPFGIPGFFKNMVASNENKFKTTAAHGEAGIRPLNEASAAAAMAATGPNALVGMMPPVDKAVMTDELTRDFAECFAEGLSTGIDGYTDDYLAFTQPWGFELSGIAVPTFIWQGALDTNVPLTHGEWLAAHVPNAVAHLEPDDGHMSVTGKVIPTGLDELVKTL</sequence>
<dbReference type="Proteomes" id="UP001521150">
    <property type="component" value="Unassembled WGS sequence"/>
</dbReference>
<accession>A0ABS8Z7L9</accession>
<name>A0ABS8Z7L9_9PSEU</name>
<dbReference type="EMBL" id="JAJVCN010000001">
    <property type="protein sequence ID" value="MCE7003397.1"/>
    <property type="molecule type" value="Genomic_DNA"/>
</dbReference>
<evidence type="ECO:0008006" key="3">
    <source>
        <dbReference type="Google" id="ProtNLM"/>
    </source>
</evidence>
<dbReference type="InterPro" id="IPR029058">
    <property type="entry name" value="AB_hydrolase_fold"/>
</dbReference>
<reference evidence="1 2" key="1">
    <citation type="submission" date="2021-12" db="EMBL/GenBank/DDBJ databases">
        <title>Genome sequence of Kibdelosporangium philippinense ATCC 49844.</title>
        <authorList>
            <person name="Fedorov E.A."/>
            <person name="Omeragic M."/>
            <person name="Shalygina K.F."/>
            <person name="Maclea K.S."/>
        </authorList>
    </citation>
    <scope>NUCLEOTIDE SEQUENCE [LARGE SCALE GENOMIC DNA]</scope>
    <source>
        <strain evidence="1 2">ATCC 49844</strain>
    </source>
</reference>
<organism evidence="1 2">
    <name type="scientific">Kibdelosporangium philippinense</name>
    <dbReference type="NCBI Taxonomy" id="211113"/>
    <lineage>
        <taxon>Bacteria</taxon>
        <taxon>Bacillati</taxon>
        <taxon>Actinomycetota</taxon>
        <taxon>Actinomycetes</taxon>
        <taxon>Pseudonocardiales</taxon>
        <taxon>Pseudonocardiaceae</taxon>
        <taxon>Kibdelosporangium</taxon>
    </lineage>
</organism>
<protein>
    <recommendedName>
        <fullName evidence="3">TAP-like protein</fullName>
    </recommendedName>
</protein>
<proteinExistence type="predicted"/>
<dbReference type="SUPFAM" id="SSF53474">
    <property type="entry name" value="alpha/beta-Hydrolases"/>
    <property type="match status" value="1"/>
</dbReference>
<dbReference type="Gene3D" id="3.40.50.1820">
    <property type="entry name" value="alpha/beta hydrolase"/>
    <property type="match status" value="1"/>
</dbReference>
<comment type="caution">
    <text evidence="1">The sequence shown here is derived from an EMBL/GenBank/DDBJ whole genome shotgun (WGS) entry which is preliminary data.</text>
</comment>